<reference evidence="1" key="1">
    <citation type="journal article" date="2021" name="Proc. Natl. Acad. Sci. U.S.A.">
        <title>A Catalog of Tens of Thousands of Viruses from Human Metagenomes Reveals Hidden Associations with Chronic Diseases.</title>
        <authorList>
            <person name="Tisza M.J."/>
            <person name="Buck C.B."/>
        </authorList>
    </citation>
    <scope>NUCLEOTIDE SEQUENCE</scope>
    <source>
        <strain evidence="1">CtYgF8</strain>
    </source>
</reference>
<protein>
    <submittedName>
        <fullName evidence="1">Uncharacterized protein</fullName>
    </submittedName>
</protein>
<name>A0A8S5NJS2_9CAUD</name>
<dbReference type="EMBL" id="BK015186">
    <property type="protein sequence ID" value="DAD94953.1"/>
    <property type="molecule type" value="Genomic_DNA"/>
</dbReference>
<organism evidence="1">
    <name type="scientific">Siphoviridae sp. ctYgF8</name>
    <dbReference type="NCBI Taxonomy" id="2826378"/>
    <lineage>
        <taxon>Viruses</taxon>
        <taxon>Duplodnaviria</taxon>
        <taxon>Heunggongvirae</taxon>
        <taxon>Uroviricota</taxon>
        <taxon>Caudoviricetes</taxon>
    </lineage>
</organism>
<proteinExistence type="predicted"/>
<sequence length="71" mass="8271">MYRKLYLLLILKRIYFLQAIKNRLFGRLCRFCVVFRFGGREKSPHDAGGLNCEVLCLIRRVSGKSFVQMGA</sequence>
<evidence type="ECO:0000313" key="1">
    <source>
        <dbReference type="EMBL" id="DAD94953.1"/>
    </source>
</evidence>
<accession>A0A8S5NJS2</accession>